<evidence type="ECO:0000313" key="21">
    <source>
        <dbReference type="Proteomes" id="UP000222384"/>
    </source>
</evidence>
<dbReference type="EMBL" id="MK493323">
    <property type="protein sequence ID" value="QBQ75519.1"/>
    <property type="molecule type" value="Genomic_DNA"/>
</dbReference>
<dbReference type="EMBL" id="KX349288">
    <property type="protein sequence ID" value="AOO11001.1"/>
    <property type="molecule type" value="Genomic_DNA"/>
</dbReference>
<evidence type="ECO:0000313" key="25">
    <source>
        <dbReference type="Proteomes" id="UP000301260"/>
    </source>
</evidence>
<dbReference type="GO" id="GO:0009263">
    <property type="term" value="P:deoxyribonucleotide biosynthetic process"/>
    <property type="evidence" value="ECO:0007669"/>
    <property type="project" value="UniProtKB-KW"/>
</dbReference>
<keyword evidence="6 9" id="KW-0560">Oxidoreductase</keyword>
<evidence type="ECO:0000313" key="13">
    <source>
        <dbReference type="EMBL" id="AOO10779.1"/>
    </source>
</evidence>
<evidence type="ECO:0000313" key="22">
    <source>
        <dbReference type="Proteomes" id="UP000223306"/>
    </source>
</evidence>
<comment type="catalytic activity">
    <reaction evidence="9">
        <text>a 2'-deoxyribonucleoside 5'-diphosphate + [thioredoxin]-disulfide + H2O = a ribonucleoside 5'-diphosphate + [thioredoxin]-dithiol</text>
        <dbReference type="Rhea" id="RHEA:23252"/>
        <dbReference type="Rhea" id="RHEA-COMP:10698"/>
        <dbReference type="Rhea" id="RHEA-COMP:10700"/>
        <dbReference type="ChEBI" id="CHEBI:15377"/>
        <dbReference type="ChEBI" id="CHEBI:29950"/>
        <dbReference type="ChEBI" id="CHEBI:50058"/>
        <dbReference type="ChEBI" id="CHEBI:57930"/>
        <dbReference type="ChEBI" id="CHEBI:73316"/>
        <dbReference type="EC" id="1.17.4.1"/>
    </reaction>
</comment>
<evidence type="ECO:0000256" key="4">
    <source>
        <dbReference type="ARBA" id="ARBA00022741"/>
    </source>
</evidence>
<sequence>MKEIHVIKRNGEQETLDLDKIHVMVEHACRGLAGVSESQVEMNANLQFFDGIETAAIQEILVRSANDLISLDAPNYQFVAARLLLFGLRKAVYNGHPDGHPPLYDHVQKCTELGLYDGTLVNAYSAEEWEKLNSFIDHDRDFLFTYAGIRQVVDKYLVQDRSSGKVYETPQFMYMMIAATLFQDDDKFYRLEYVKKYYDAISKHKINIPTPIMAGVRTPLRQFASCVLVDVDDTLDSIFSSDMAIGKYVAQRAGIGINAGRIRGINSKIRGGEVQHTGVVPFLKKFESTVRCCTQNGIRGGSATVHFPIWHQEIEDIIVLKNNKGTEDNRVRKLDYSIQFSKLFYERFISNGEISLFSPHNVPGLYDAFGTDGFDELYVRYERDESIPRKTIGAQELFLDLLKERAETGRLYIMNIDHCNTHSSFKDKVNMSNLCQEITLPTDPIQHIDGRGEIALCILSAINVGKLKSLDELDELCELAVRGLDALIDYQEYPVKAAEESTRNRRSLGIGYIGLAHYLAKHGAKYDTTKAHDLVHKLTERFQYALLNASMRMAMEKGPCGYFGKTKYADGILPIDTYKKEVDEIVPNELQCDWEFLRERILQYGLRHSTLSAQMPSESSSVVSNATNGIEPPRDFLSVKKSKKGPLKQIVPQYNTLKNNYTLLWDMPNNDGYIKVTAVIQKFFDQAISGNWSYNPEQYPDNEVPVSVMAKDLLTTYKYGWKTSYYQNTYDNKKDADVEENMQRASEIDNLIEQLLESEEEDCESCKI</sequence>
<evidence type="ECO:0000313" key="11">
    <source>
        <dbReference type="EMBL" id="AOO10339.1"/>
    </source>
</evidence>
<dbReference type="SUPFAM" id="SSF48168">
    <property type="entry name" value="R1 subunit of ribonucleotide reductase, N-terminal domain"/>
    <property type="match status" value="1"/>
</dbReference>
<reference evidence="24 25" key="2">
    <citation type="submission" date="2019-02" db="EMBL/GenBank/DDBJ databases">
        <title>Diversity in Cyanophage Genomes from Southern New England Coastal Waters.</title>
        <authorList>
            <person name="Marston M.F."/>
        </authorList>
    </citation>
    <scope>NUCLEOTIDE SEQUENCE [LARGE SCALE GENOMIC DNA]</scope>
    <source>
        <strain evidence="17">RW_01_0115_WH8101</strain>
        <strain evidence="18">RW_03_0617</strain>
        <strain evidence="19">RW_22_0214</strain>
        <strain evidence="20">RW_62_0316</strain>
    </source>
</reference>
<dbReference type="PROSITE" id="PS00089">
    <property type="entry name" value="RIBORED_LARGE"/>
    <property type="match status" value="1"/>
</dbReference>
<dbReference type="InterPro" id="IPR013509">
    <property type="entry name" value="RNR_lsu_N"/>
</dbReference>
<dbReference type="GO" id="GO:0005524">
    <property type="term" value="F:ATP binding"/>
    <property type="evidence" value="ECO:0007669"/>
    <property type="project" value="UniProtKB-UniRule"/>
</dbReference>
<evidence type="ECO:0000256" key="5">
    <source>
        <dbReference type="ARBA" id="ARBA00022840"/>
    </source>
</evidence>
<evidence type="ECO:0000313" key="24">
    <source>
        <dbReference type="Proteomes" id="UP000299832"/>
    </source>
</evidence>
<dbReference type="EMBL" id="MK493325">
    <property type="protein sequence ID" value="QBQ75961.1"/>
    <property type="molecule type" value="Genomic_DNA"/>
</dbReference>
<keyword evidence="23" id="KW-1185">Reference proteome</keyword>
<dbReference type="Proteomes" id="UP000226351">
    <property type="component" value="Segment"/>
</dbReference>
<evidence type="ECO:0000256" key="8">
    <source>
        <dbReference type="PROSITE-ProRule" id="PRU00492"/>
    </source>
</evidence>
<organism evidence="15 23">
    <name type="scientific">Synechococcus phage S-RIM8</name>
    <dbReference type="NCBI Taxonomy" id="756278"/>
    <lineage>
        <taxon>Viruses</taxon>
        <taxon>Duplodnaviria</taxon>
        <taxon>Heunggongvirae</taxon>
        <taxon>Uroviricota</taxon>
        <taxon>Caudoviricetes</taxon>
        <taxon>Pantevenvirales</taxon>
        <taxon>Kyanoviridae</taxon>
        <taxon>Neptunevirus</taxon>
        <taxon>Neptunevirus srim18</taxon>
    </lineage>
</organism>
<protein>
    <recommendedName>
        <fullName evidence="2 9">Ribonucleoside-diphosphate reductase</fullName>
        <ecNumber evidence="2 9">1.17.4.1</ecNumber>
    </recommendedName>
</protein>
<evidence type="ECO:0000256" key="2">
    <source>
        <dbReference type="ARBA" id="ARBA00012274"/>
    </source>
</evidence>
<dbReference type="EMBL" id="KX349285">
    <property type="protein sequence ID" value="AOO10339.1"/>
    <property type="molecule type" value="Genomic_DNA"/>
</dbReference>
<keyword evidence="7 9" id="KW-0215">Deoxyribonucleotide synthesis</keyword>
<dbReference type="InterPro" id="IPR000788">
    <property type="entry name" value="RNR_lg_C"/>
</dbReference>
<dbReference type="EMBL" id="KX349287">
    <property type="protein sequence ID" value="AOO10779.1"/>
    <property type="molecule type" value="Genomic_DNA"/>
</dbReference>
<dbReference type="Proteomes" id="UP000223306">
    <property type="component" value="Segment"/>
</dbReference>
<evidence type="ECO:0000256" key="9">
    <source>
        <dbReference type="RuleBase" id="RU003410"/>
    </source>
</evidence>
<dbReference type="PANTHER" id="PTHR11573:SF6">
    <property type="entry name" value="RIBONUCLEOSIDE-DIPHOSPHATE REDUCTASE LARGE SUBUNIT"/>
    <property type="match status" value="1"/>
</dbReference>
<dbReference type="Proteomes" id="UP000301580">
    <property type="component" value="Segment"/>
</dbReference>
<gene>
    <name evidence="17" type="ORF">RW010115_192</name>
    <name evidence="11" type="ORF">RW01021201_191</name>
    <name evidence="18" type="ORF">RW030617_191</name>
    <name evidence="12" type="ORF">RW03080701_189</name>
    <name evidence="13" type="ORF">RW060613_191</name>
    <name evidence="14" type="ORF">RW080711_192</name>
    <name evidence="19" type="ORF">RW220214_191</name>
    <name evidence="15" type="ORF">RW220300_193</name>
    <name evidence="16" type="ORF">RW251112_191</name>
    <name evidence="20" type="ORF">RW620316_191</name>
</gene>
<dbReference type="NCBIfam" id="TIGR02506">
    <property type="entry name" value="NrdE_NrdA"/>
    <property type="match status" value="1"/>
</dbReference>
<dbReference type="Proteomes" id="UP000304735">
    <property type="component" value="Segment"/>
</dbReference>
<evidence type="ECO:0000313" key="20">
    <source>
        <dbReference type="EMBL" id="QBQ75961.1"/>
    </source>
</evidence>
<dbReference type="EMBL" id="KX349286">
    <property type="protein sequence ID" value="AOO10558.1"/>
    <property type="molecule type" value="Genomic_DNA"/>
</dbReference>
<evidence type="ECO:0000256" key="6">
    <source>
        <dbReference type="ARBA" id="ARBA00023002"/>
    </source>
</evidence>
<dbReference type="Proteomes" id="UP000222384">
    <property type="component" value="Genome"/>
</dbReference>
<dbReference type="EMBL" id="KX349290">
    <property type="protein sequence ID" value="AOO11446.1"/>
    <property type="molecule type" value="Genomic_DNA"/>
</dbReference>
<dbReference type="Proteomes" id="UP000301260">
    <property type="component" value="Segment"/>
</dbReference>
<dbReference type="GO" id="GO:0004748">
    <property type="term" value="F:ribonucleoside-diphosphate reductase activity, thioredoxin disulfide as acceptor"/>
    <property type="evidence" value="ECO:0007669"/>
    <property type="project" value="UniProtKB-EC"/>
</dbReference>
<evidence type="ECO:0000313" key="12">
    <source>
        <dbReference type="EMBL" id="AOO10558.1"/>
    </source>
</evidence>
<evidence type="ECO:0000313" key="16">
    <source>
        <dbReference type="EMBL" id="AOO11446.1"/>
    </source>
</evidence>
<dbReference type="PROSITE" id="PS51161">
    <property type="entry name" value="ATP_CONE"/>
    <property type="match status" value="1"/>
</dbReference>
<dbReference type="EMBL" id="MK493322">
    <property type="protein sequence ID" value="QBQ75299.1"/>
    <property type="molecule type" value="Genomic_DNA"/>
</dbReference>
<evidence type="ECO:0000256" key="3">
    <source>
        <dbReference type="ARBA" id="ARBA00022533"/>
    </source>
</evidence>
<evidence type="ECO:0000313" key="18">
    <source>
        <dbReference type="EMBL" id="QBQ75519.1"/>
    </source>
</evidence>
<accession>A0A1D7SC53</accession>
<evidence type="ECO:0000256" key="1">
    <source>
        <dbReference type="ARBA" id="ARBA00010406"/>
    </source>
</evidence>
<dbReference type="InterPro" id="IPR039718">
    <property type="entry name" value="Rrm1"/>
</dbReference>
<keyword evidence="3" id="KW-0021">Allosteric enzyme</keyword>
<comment type="function">
    <text evidence="9">Provides the precursors necessary for DNA synthesis. Catalyzes the biosynthesis of deoxyribonucleotides from the corresponding ribonucleotides.</text>
</comment>
<evidence type="ECO:0000313" key="19">
    <source>
        <dbReference type="EMBL" id="QBQ75741.1"/>
    </source>
</evidence>
<comment type="similarity">
    <text evidence="1 9">Belongs to the ribonucleoside diphosphate reductase large chain family.</text>
</comment>
<dbReference type="Pfam" id="PF03477">
    <property type="entry name" value="ATP-cone"/>
    <property type="match status" value="1"/>
</dbReference>
<dbReference type="NCBIfam" id="NF006578">
    <property type="entry name" value="PRK09103.1"/>
    <property type="match status" value="1"/>
</dbReference>
<dbReference type="Proteomes" id="UP000299832">
    <property type="component" value="Genome"/>
</dbReference>
<dbReference type="Proteomes" id="UP000224173">
    <property type="component" value="Segment"/>
</dbReference>
<evidence type="ECO:0000256" key="7">
    <source>
        <dbReference type="ARBA" id="ARBA00023116"/>
    </source>
</evidence>
<keyword evidence="4 8" id="KW-0547">Nucleotide-binding</keyword>
<dbReference type="EMBL" id="KX349289">
    <property type="protein sequence ID" value="AOO11224.1"/>
    <property type="molecule type" value="Genomic_DNA"/>
</dbReference>
<name>A0A1D7SC53_9CAUD</name>
<dbReference type="EC" id="1.17.4.1" evidence="2 9"/>
<evidence type="ECO:0000313" key="15">
    <source>
        <dbReference type="EMBL" id="AOO11224.1"/>
    </source>
</evidence>
<dbReference type="Pfam" id="PF02867">
    <property type="entry name" value="Ribonuc_red_lgC"/>
    <property type="match status" value="1"/>
</dbReference>
<dbReference type="SUPFAM" id="SSF51998">
    <property type="entry name" value="PFL-like glycyl radical enzymes"/>
    <property type="match status" value="1"/>
</dbReference>
<dbReference type="UniPathway" id="UPA00326"/>
<reference evidence="21 22" key="1">
    <citation type="journal article" date="2016" name="Environ. Microbiol.">
        <title>Genomic diversification of marine cyanophages into stable ecotypes.</title>
        <authorList>
            <person name="Marston M.F."/>
            <person name="Martiny J.B."/>
        </authorList>
    </citation>
    <scope>NUCLEOTIDE SEQUENCE [LARGE SCALE GENOMIC DNA]</scope>
    <source>
        <strain evidence="11">RW_01_0212_WH8101</strain>
        <strain evidence="12">RW_03_0807_WH8101</strain>
        <strain evidence="13">RW_06_0613</strain>
        <strain evidence="14">RW_08_0711</strain>
        <strain evidence="15">RW_22_0300</strain>
        <strain evidence="16">RW_25_1112</strain>
    </source>
</reference>
<evidence type="ECO:0000313" key="14">
    <source>
        <dbReference type="EMBL" id="AOO11001.1"/>
    </source>
</evidence>
<evidence type="ECO:0000313" key="17">
    <source>
        <dbReference type="EMBL" id="QBQ75299.1"/>
    </source>
</evidence>
<dbReference type="Pfam" id="PF00317">
    <property type="entry name" value="Ribonuc_red_lgN"/>
    <property type="match status" value="1"/>
</dbReference>
<proteinExistence type="inferred from homology"/>
<dbReference type="Gene3D" id="3.20.70.20">
    <property type="match status" value="1"/>
</dbReference>
<feature type="domain" description="ATP-cone" evidence="10">
    <location>
        <begin position="4"/>
        <end position="94"/>
    </location>
</feature>
<dbReference type="InterPro" id="IPR005144">
    <property type="entry name" value="ATP-cone_dom"/>
</dbReference>
<evidence type="ECO:0000259" key="10">
    <source>
        <dbReference type="PROSITE" id="PS51161"/>
    </source>
</evidence>
<evidence type="ECO:0000313" key="23">
    <source>
        <dbReference type="Proteomes" id="UP000226351"/>
    </source>
</evidence>
<dbReference type="Proteomes" id="UP000225361">
    <property type="component" value="Segment"/>
</dbReference>
<dbReference type="InterPro" id="IPR008926">
    <property type="entry name" value="RNR_R1-su_N"/>
</dbReference>
<dbReference type="Proteomes" id="UP000224174">
    <property type="component" value="Segment"/>
</dbReference>
<keyword evidence="5 8" id="KW-0067">ATP-binding</keyword>
<dbReference type="EMBL" id="MK493324">
    <property type="protein sequence ID" value="QBQ75741.1"/>
    <property type="molecule type" value="Genomic_DNA"/>
</dbReference>
<dbReference type="InterPro" id="IPR013346">
    <property type="entry name" value="NrdE_NrdA_C"/>
</dbReference>
<dbReference type="PANTHER" id="PTHR11573">
    <property type="entry name" value="RIBONUCLEOSIDE-DIPHOSPHATE REDUCTASE LARGE CHAIN"/>
    <property type="match status" value="1"/>
</dbReference>
<dbReference type="PRINTS" id="PR01183">
    <property type="entry name" value="RIBORDTASEM1"/>
</dbReference>